<evidence type="ECO:0008006" key="4">
    <source>
        <dbReference type="Google" id="ProtNLM"/>
    </source>
</evidence>
<feature type="compositionally biased region" description="Basic and acidic residues" evidence="1">
    <location>
        <begin position="128"/>
        <end position="140"/>
    </location>
</feature>
<feature type="compositionally biased region" description="Basic and acidic residues" evidence="1">
    <location>
        <begin position="154"/>
        <end position="164"/>
    </location>
</feature>
<feature type="compositionally biased region" description="Polar residues" evidence="1">
    <location>
        <begin position="260"/>
        <end position="283"/>
    </location>
</feature>
<feature type="compositionally biased region" description="Polar residues" evidence="1">
    <location>
        <begin position="295"/>
        <end position="319"/>
    </location>
</feature>
<feature type="compositionally biased region" description="Polar residues" evidence="1">
    <location>
        <begin position="537"/>
        <end position="546"/>
    </location>
</feature>
<organism evidence="2 3">
    <name type="scientific">Pseudonocardia eucalypti</name>
    <dbReference type="NCBI Taxonomy" id="648755"/>
    <lineage>
        <taxon>Bacteria</taxon>
        <taxon>Bacillati</taxon>
        <taxon>Actinomycetota</taxon>
        <taxon>Actinomycetes</taxon>
        <taxon>Pseudonocardiales</taxon>
        <taxon>Pseudonocardiaceae</taxon>
        <taxon>Pseudonocardia</taxon>
    </lineage>
</organism>
<gene>
    <name evidence="2" type="ORF">GCM10023321_74690</name>
</gene>
<feature type="region of interest" description="Disordered" evidence="1">
    <location>
        <begin position="107"/>
        <end position="778"/>
    </location>
</feature>
<evidence type="ECO:0000313" key="2">
    <source>
        <dbReference type="EMBL" id="GAA5173367.1"/>
    </source>
</evidence>
<feature type="compositionally biased region" description="Low complexity" evidence="1">
    <location>
        <begin position="369"/>
        <end position="388"/>
    </location>
</feature>
<feature type="compositionally biased region" description="Polar residues" evidence="1">
    <location>
        <begin position="632"/>
        <end position="648"/>
    </location>
</feature>
<keyword evidence="3" id="KW-1185">Reference proteome</keyword>
<feature type="compositionally biased region" description="Polar residues" evidence="1">
    <location>
        <begin position="214"/>
        <end position="228"/>
    </location>
</feature>
<accession>A0ABP9RA24</accession>
<feature type="compositionally biased region" description="Low complexity" evidence="1">
    <location>
        <begin position="396"/>
        <end position="420"/>
    </location>
</feature>
<evidence type="ECO:0000313" key="3">
    <source>
        <dbReference type="Proteomes" id="UP001428817"/>
    </source>
</evidence>
<feature type="compositionally biased region" description="Gly residues" evidence="1">
    <location>
        <begin position="113"/>
        <end position="127"/>
    </location>
</feature>
<feature type="region of interest" description="Disordered" evidence="1">
    <location>
        <begin position="1465"/>
        <end position="1489"/>
    </location>
</feature>
<feature type="compositionally biased region" description="Basic and acidic residues" evidence="1">
    <location>
        <begin position="767"/>
        <end position="778"/>
    </location>
</feature>
<reference evidence="3" key="1">
    <citation type="journal article" date="2019" name="Int. J. Syst. Evol. Microbiol.">
        <title>The Global Catalogue of Microorganisms (GCM) 10K type strain sequencing project: providing services to taxonomists for standard genome sequencing and annotation.</title>
        <authorList>
            <consortium name="The Broad Institute Genomics Platform"/>
            <consortium name="The Broad Institute Genome Sequencing Center for Infectious Disease"/>
            <person name="Wu L."/>
            <person name="Ma J."/>
        </authorList>
    </citation>
    <scope>NUCLEOTIDE SEQUENCE [LARGE SCALE GENOMIC DNA]</scope>
    <source>
        <strain evidence="3">JCM 18303</strain>
    </source>
</reference>
<dbReference type="Proteomes" id="UP001428817">
    <property type="component" value="Unassembled WGS sequence"/>
</dbReference>
<feature type="compositionally biased region" description="Polar residues" evidence="1">
    <location>
        <begin position="754"/>
        <end position="765"/>
    </location>
</feature>
<feature type="region of interest" description="Disordered" evidence="1">
    <location>
        <begin position="1711"/>
        <end position="1734"/>
    </location>
</feature>
<feature type="compositionally biased region" description="Polar residues" evidence="1">
    <location>
        <begin position="500"/>
        <end position="513"/>
    </location>
</feature>
<proteinExistence type="predicted"/>
<dbReference type="EMBL" id="BAABJP010000056">
    <property type="protein sequence ID" value="GAA5173367.1"/>
    <property type="molecule type" value="Genomic_DNA"/>
</dbReference>
<feature type="compositionally biased region" description="Polar residues" evidence="1">
    <location>
        <begin position="445"/>
        <end position="457"/>
    </location>
</feature>
<comment type="caution">
    <text evidence="2">The sequence shown here is derived from an EMBL/GenBank/DDBJ whole genome shotgun (WGS) entry which is preliminary data.</text>
</comment>
<evidence type="ECO:0000256" key="1">
    <source>
        <dbReference type="SAM" id="MobiDB-lite"/>
    </source>
</evidence>
<feature type="compositionally biased region" description="Polar residues" evidence="1">
    <location>
        <begin position="198"/>
        <end position="208"/>
    </location>
</feature>
<feature type="compositionally biased region" description="Low complexity" evidence="1">
    <location>
        <begin position="458"/>
        <end position="492"/>
    </location>
</feature>
<feature type="compositionally biased region" description="Polar residues" evidence="1">
    <location>
        <begin position="668"/>
        <end position="682"/>
    </location>
</feature>
<sequence length="1734" mass="183781">MGRKLSAGGLAGAGVLVSVTESAWSGFAMSWATVRAGGRRGCVVPPVVLPSSLPTVLRVASRLPLSVLLAGIGLAWFAVAWLSPVHAQSESVSGPVVDTVALATPLRSAEPAGSGGDGNGGGGGGGGGEHDGSGNARSKDSSGGNSSGKSGGSKSDKGPGEDQTGKAAGQSDKGNPDGQNGGQSGGTPRERGPDEQQADNAASNSDRNPGNARTGHTGQPASQRTGQQPDREQTDAAARTRQNQPGRAGTGEQPQPDRQPVNTATGQPGHPTATQTGAQTEEPQTFAARPRPTDNAGTTTTGDCGQSGTCTAQTANLTRPQDGEHQATGEQTCQAAGGTGCVSPGQAARQGGTGTGPTRTARSTETAIQPQPDQQPPGQSNPGSPATVGNGGQTGNAGAPTAATGQQANAGQADARNASAEPDSAQRTDNRPQDTLAGADPPTPGTNATNANLTHSPGATTTRAVTAGAQPNTTANRGSTATTATARNASLAVPQRRPNEQATSDSPAVNNPQAPVPCGAGTCPGTPPGQQPGAAPSTNPATNSAESPEPQDDRARELGNLILRPDLANPGRGEQPGDGDQKPELPTAPAPPGTSNLTNPNGGTGQAGGTNHNSATNPDQELDDAERARQALNRTTTPQPNDPRTSPRQPRASPKSLSPLIDPDRGSDTSPNLGGGKPSTTDPIAGILAPYKDPGKPSLLPTPGEPGSSSRGEPRPSSGELPGSGLSTEQLEDYAKQYLGGEEGLSPELRESAESSPETVSSFNPDYTDHDRKPTREEVLRARDNLAEVLKNRPRTLDALAPAGPGGSETPERRAQRAAESLIRQQSQVDRGRVTRDPKTEKRLADEDASLDALQAAHNQRVADFRAKGGTAKQAEELNAQARDLDQRRDALLTERINTDVSAIKKYQEVAGRARELFGNEGMRRLVTAGGLPVHEAVHRIAQQGDPSGVRDLFGKLGLDMPGFDRLNNPRTKADHDAAEALKDILASGNGLDSYTAGFSPQDRAELDSYIRDNKIDLLLRGGEQAAQQIRQDRGKPHSWQGGWLDTPIVNNAADDLNEIVSGTLAGLPRHASDLAAEWGNTGKGQAHTAQDAMWGHLASGLDLTDHRLGGETDQQASRRLFPFSHEYVDSLKEYGASLANRWKSPFTEGGKQLGKDYYERPLQTVLEDANVVLMATGAGGLVKSIIRPRVNAHRVASLAQRLDGQVPAHRAAFADDLDLTKKQRAGLPELLASHPDYATFRAHDRDFVRRLHPRWTGATNHKAGFAGEPDPALAAGHSSRFGEESVTRDRGGLITHVGGMPVERAANDLVDKHAARIMDLEASGTLRRGDIGPNVSIMVDLRTGDFVPYVNGRTSLAAGSVHPVMGERYGVLRADGPYPQFDRRTGEPLTKNGRLVSSDFPYMADPLRHAEMKGVNELLWRRGKHTDAATLNEFLIVNRHLDWRKRTWTPIPNCANCHRMTEGATSLSGRSTHPPGHPDRRLLEDSVGGRQRDVTGFPSAGEIQNKHGMPAKDQRAFQRFADRLGLTITVRPSSLFSLADRLAGTGIPKTKDIKNKTINEYDEILDPQLKGQRGRVGSFNPREPVRGNLSDQDWTALRARHQQRLEEYADQEQNLDRLVADGKVKVDGGVVYGKDKHGEWKPYVADNDMFDIRKTDTGERLTREEEKELIRKMLDEDMGVEHGPHMYWKPNNTVEQGIYDRIVHNHRSGGEPLIRFSPNSPPTLVDGTGDPLQ</sequence>
<feature type="region of interest" description="Disordered" evidence="1">
    <location>
        <begin position="791"/>
        <end position="848"/>
    </location>
</feature>
<feature type="compositionally biased region" description="Polar residues" evidence="1">
    <location>
        <begin position="609"/>
        <end position="619"/>
    </location>
</feature>
<feature type="compositionally biased region" description="Basic and acidic residues" evidence="1">
    <location>
        <begin position="830"/>
        <end position="846"/>
    </location>
</feature>
<feature type="compositionally biased region" description="Low complexity" evidence="1">
    <location>
        <begin position="344"/>
        <end position="361"/>
    </location>
</feature>
<protein>
    <recommendedName>
        <fullName evidence="4">Tox-PL domain-containing protein</fullName>
    </recommendedName>
</protein>
<name>A0ABP9RA24_9PSEU</name>
<feature type="compositionally biased region" description="Low complexity" evidence="1">
    <location>
        <begin position="705"/>
        <end position="727"/>
    </location>
</feature>